<name>A0A914PHZ0_9BILA</name>
<sequence>MGVCMSRRVIEVRVADVIAPVTLPKVSPQLKKRDSDMNMLVPGEVIVYDSDESRFEREKIMLVICTNVDSTKNSKIVLIDVDYQSKGYGTVISELSLPTENDELMNAGWMRSAGKITDIIQEFI</sequence>
<evidence type="ECO:0000313" key="1">
    <source>
        <dbReference type="Proteomes" id="UP000887578"/>
    </source>
</evidence>
<reference evidence="2" key="1">
    <citation type="submission" date="2022-11" db="UniProtKB">
        <authorList>
            <consortium name="WormBaseParasite"/>
        </authorList>
    </citation>
    <scope>IDENTIFICATION</scope>
</reference>
<organism evidence="1 2">
    <name type="scientific">Panagrolaimus davidi</name>
    <dbReference type="NCBI Taxonomy" id="227884"/>
    <lineage>
        <taxon>Eukaryota</taxon>
        <taxon>Metazoa</taxon>
        <taxon>Ecdysozoa</taxon>
        <taxon>Nematoda</taxon>
        <taxon>Chromadorea</taxon>
        <taxon>Rhabditida</taxon>
        <taxon>Tylenchina</taxon>
        <taxon>Panagrolaimomorpha</taxon>
        <taxon>Panagrolaimoidea</taxon>
        <taxon>Panagrolaimidae</taxon>
        <taxon>Panagrolaimus</taxon>
    </lineage>
</organism>
<protein>
    <submittedName>
        <fullName evidence="2">Uncharacterized protein</fullName>
    </submittedName>
</protein>
<keyword evidence="1" id="KW-1185">Reference proteome</keyword>
<proteinExistence type="predicted"/>
<dbReference type="WBParaSite" id="PDA_v2.g1527.t1">
    <property type="protein sequence ID" value="PDA_v2.g1527.t1"/>
    <property type="gene ID" value="PDA_v2.g1527"/>
</dbReference>
<dbReference type="Proteomes" id="UP000887578">
    <property type="component" value="Unplaced"/>
</dbReference>
<dbReference type="AlphaFoldDB" id="A0A914PHZ0"/>
<evidence type="ECO:0000313" key="2">
    <source>
        <dbReference type="WBParaSite" id="PDA_v2.g1527.t1"/>
    </source>
</evidence>
<accession>A0A914PHZ0</accession>